<name>A0A448IHE2_MYCAU</name>
<dbReference type="AlphaFoldDB" id="A0A448IHE2"/>
<proteinExistence type="predicted"/>
<dbReference type="KEGG" id="mauu:NCTC10437_00800"/>
<sequence>MTLVDDIKDTVERRVHKAKNDHVARQQKAESDITPDASVAGSRAGSDGEDGNYVGRTTPQYDADVQQSGAEARSEASRLTRDQR</sequence>
<evidence type="ECO:0000256" key="1">
    <source>
        <dbReference type="SAM" id="MobiDB-lite"/>
    </source>
</evidence>
<reference evidence="2 3" key="1">
    <citation type="submission" date="2018-12" db="EMBL/GenBank/DDBJ databases">
        <authorList>
            <consortium name="Pathogen Informatics"/>
        </authorList>
    </citation>
    <scope>NUCLEOTIDE SEQUENCE [LARGE SCALE GENOMIC DNA]</scope>
    <source>
        <strain evidence="2 3">NCTC10437</strain>
    </source>
</reference>
<evidence type="ECO:0000313" key="2">
    <source>
        <dbReference type="EMBL" id="VEG51687.1"/>
    </source>
</evidence>
<feature type="compositionally biased region" description="Basic and acidic residues" evidence="1">
    <location>
        <begin position="15"/>
        <end position="31"/>
    </location>
</feature>
<feature type="compositionally biased region" description="Basic and acidic residues" evidence="1">
    <location>
        <begin position="72"/>
        <end position="84"/>
    </location>
</feature>
<gene>
    <name evidence="2" type="ORF">NCTC10437_00800</name>
</gene>
<evidence type="ECO:0000313" key="3">
    <source>
        <dbReference type="Proteomes" id="UP000279306"/>
    </source>
</evidence>
<dbReference type="STRING" id="1791.GCA_001049355_02295"/>
<feature type="region of interest" description="Disordered" evidence="1">
    <location>
        <begin position="15"/>
        <end position="84"/>
    </location>
</feature>
<feature type="compositionally biased region" description="Polar residues" evidence="1">
    <location>
        <begin position="55"/>
        <end position="69"/>
    </location>
</feature>
<dbReference type="Proteomes" id="UP000279306">
    <property type="component" value="Chromosome"/>
</dbReference>
<organism evidence="2 3">
    <name type="scientific">Mycolicibacterium aurum</name>
    <name type="common">Mycobacterium aurum</name>
    <dbReference type="NCBI Taxonomy" id="1791"/>
    <lineage>
        <taxon>Bacteria</taxon>
        <taxon>Bacillati</taxon>
        <taxon>Actinomycetota</taxon>
        <taxon>Actinomycetes</taxon>
        <taxon>Mycobacteriales</taxon>
        <taxon>Mycobacteriaceae</taxon>
        <taxon>Mycolicibacterium</taxon>
    </lineage>
</organism>
<accession>A0A448IHE2</accession>
<keyword evidence="3" id="KW-1185">Reference proteome</keyword>
<dbReference type="EMBL" id="LR134356">
    <property type="protein sequence ID" value="VEG51687.1"/>
    <property type="molecule type" value="Genomic_DNA"/>
</dbReference>
<protein>
    <submittedName>
        <fullName evidence="2">Uncharacterized protein</fullName>
    </submittedName>
</protein>